<dbReference type="GeneID" id="129334102"/>
<evidence type="ECO:0000256" key="8">
    <source>
        <dbReference type="ARBA" id="ARBA00022889"/>
    </source>
</evidence>
<proteinExistence type="predicted"/>
<evidence type="ECO:0000313" key="19">
    <source>
        <dbReference type="RefSeq" id="XP_054842028.1"/>
    </source>
</evidence>
<keyword evidence="2" id="KW-1003">Cell membrane</keyword>
<reference evidence="19" key="1">
    <citation type="submission" date="2025-08" db="UniProtKB">
        <authorList>
            <consortium name="RefSeq"/>
        </authorList>
    </citation>
    <scope>IDENTIFICATION</scope>
    <source>
        <tissue evidence="19">Blood</tissue>
    </source>
</reference>
<feature type="domain" description="Cadherin" evidence="17">
    <location>
        <begin position="340"/>
        <end position="448"/>
    </location>
</feature>
<feature type="domain" description="Cadherin" evidence="17">
    <location>
        <begin position="22"/>
        <end position="124"/>
    </location>
</feature>
<evidence type="ECO:0000256" key="1">
    <source>
        <dbReference type="ARBA" id="ARBA00004251"/>
    </source>
</evidence>
<keyword evidence="11" id="KW-0325">Glycoprotein</keyword>
<dbReference type="Pfam" id="PF00028">
    <property type="entry name" value="Cadherin"/>
    <property type="match status" value="5"/>
</dbReference>
<dbReference type="InterPro" id="IPR015919">
    <property type="entry name" value="Cadherin-like_sf"/>
</dbReference>
<keyword evidence="4" id="KW-0479">Metal-binding</keyword>
<dbReference type="FunFam" id="2.60.40.60:FF:000188">
    <property type="entry name" value="Cadherin 17"/>
    <property type="match status" value="1"/>
</dbReference>
<dbReference type="GO" id="GO:0034332">
    <property type="term" value="P:adherens junction organization"/>
    <property type="evidence" value="ECO:0007669"/>
    <property type="project" value="TreeGrafter"/>
</dbReference>
<dbReference type="CTD" id="1015"/>
<keyword evidence="18" id="KW-1185">Reference proteome</keyword>
<dbReference type="FunFam" id="2.60.40.60:FF:000151">
    <property type="entry name" value="Cadherin 17"/>
    <property type="match status" value="1"/>
</dbReference>
<comment type="subcellular location">
    <subcellularLocation>
        <location evidence="1">Cell membrane</location>
        <topology evidence="1">Single-pass type I membrane protein</topology>
    </subcellularLocation>
</comment>
<dbReference type="GO" id="GO:0000902">
    <property type="term" value="P:cell morphogenesis"/>
    <property type="evidence" value="ECO:0007669"/>
    <property type="project" value="TreeGrafter"/>
</dbReference>
<dbReference type="GO" id="GO:0005912">
    <property type="term" value="C:adherens junction"/>
    <property type="evidence" value="ECO:0007669"/>
    <property type="project" value="TreeGrafter"/>
</dbReference>
<feature type="domain" description="Cadherin" evidence="17">
    <location>
        <begin position="686"/>
        <end position="773"/>
    </location>
</feature>
<dbReference type="FunFam" id="2.60.40.60:FF:000152">
    <property type="entry name" value="Cadherin 17"/>
    <property type="match status" value="1"/>
</dbReference>
<dbReference type="SUPFAM" id="SSF49313">
    <property type="entry name" value="Cadherin-like"/>
    <property type="match status" value="7"/>
</dbReference>
<dbReference type="RefSeq" id="XP_054842028.1">
    <property type="nucleotide sequence ID" value="XM_054986053.1"/>
</dbReference>
<dbReference type="SMART" id="SM00112">
    <property type="entry name" value="CA"/>
    <property type="match status" value="7"/>
</dbReference>
<dbReference type="FunFam" id="2.60.40.60:FF:000092">
    <property type="entry name" value="Protocadherin 8"/>
    <property type="match status" value="1"/>
</dbReference>
<evidence type="ECO:0000256" key="6">
    <source>
        <dbReference type="ARBA" id="ARBA00022737"/>
    </source>
</evidence>
<organism evidence="18 19">
    <name type="scientific">Eublepharis macularius</name>
    <name type="common">Leopard gecko</name>
    <name type="synonym">Cyrtodactylus macularius</name>
    <dbReference type="NCBI Taxonomy" id="481883"/>
    <lineage>
        <taxon>Eukaryota</taxon>
        <taxon>Metazoa</taxon>
        <taxon>Chordata</taxon>
        <taxon>Craniata</taxon>
        <taxon>Vertebrata</taxon>
        <taxon>Euteleostomi</taxon>
        <taxon>Lepidosauria</taxon>
        <taxon>Squamata</taxon>
        <taxon>Bifurcata</taxon>
        <taxon>Gekkota</taxon>
        <taxon>Eublepharidae</taxon>
        <taxon>Eublepharinae</taxon>
        <taxon>Eublepharis</taxon>
    </lineage>
</organism>
<dbReference type="GO" id="GO:0016339">
    <property type="term" value="P:calcium-dependent cell-cell adhesion via plasma membrane cell adhesion molecules"/>
    <property type="evidence" value="ECO:0007669"/>
    <property type="project" value="TreeGrafter"/>
</dbReference>
<keyword evidence="6" id="KW-0677">Repeat</keyword>
<feature type="domain" description="Cadherin" evidence="17">
    <location>
        <begin position="125"/>
        <end position="339"/>
    </location>
</feature>
<dbReference type="FunFam" id="2.60.40.60:FF:000183">
    <property type="entry name" value="Cadherin 17"/>
    <property type="match status" value="1"/>
</dbReference>
<keyword evidence="5 16" id="KW-0732">Signal</keyword>
<dbReference type="GO" id="GO:0016477">
    <property type="term" value="P:cell migration"/>
    <property type="evidence" value="ECO:0007669"/>
    <property type="project" value="TreeGrafter"/>
</dbReference>
<dbReference type="GO" id="GO:0044331">
    <property type="term" value="P:cell-cell adhesion mediated by cadherin"/>
    <property type="evidence" value="ECO:0007669"/>
    <property type="project" value="TreeGrafter"/>
</dbReference>
<evidence type="ECO:0000256" key="5">
    <source>
        <dbReference type="ARBA" id="ARBA00022729"/>
    </source>
</evidence>
<dbReference type="Proteomes" id="UP001190640">
    <property type="component" value="Chromosome 7"/>
</dbReference>
<dbReference type="PRINTS" id="PR00205">
    <property type="entry name" value="CADHERIN"/>
</dbReference>
<evidence type="ECO:0000256" key="2">
    <source>
        <dbReference type="ARBA" id="ARBA00022475"/>
    </source>
</evidence>
<dbReference type="Gene3D" id="2.60.40.60">
    <property type="entry name" value="Cadherins"/>
    <property type="match status" value="7"/>
</dbReference>
<feature type="transmembrane region" description="Helical" evidence="15">
    <location>
        <begin position="788"/>
        <end position="810"/>
    </location>
</feature>
<dbReference type="GO" id="GO:0016342">
    <property type="term" value="C:catenin complex"/>
    <property type="evidence" value="ECO:0007669"/>
    <property type="project" value="TreeGrafter"/>
</dbReference>
<keyword evidence="10 15" id="KW-0472">Membrane</keyword>
<keyword evidence="3 15" id="KW-0812">Transmembrane</keyword>
<accession>A0AA97L4Q6</accession>
<evidence type="ECO:0000256" key="14">
    <source>
        <dbReference type="PROSITE-ProRule" id="PRU00043"/>
    </source>
</evidence>
<dbReference type="InterPro" id="IPR002126">
    <property type="entry name" value="Cadherin-like_dom"/>
</dbReference>
<evidence type="ECO:0000256" key="3">
    <source>
        <dbReference type="ARBA" id="ARBA00022692"/>
    </source>
</evidence>
<evidence type="ECO:0000313" key="18">
    <source>
        <dbReference type="Proteomes" id="UP001190640"/>
    </source>
</evidence>
<feature type="domain" description="Cadherin" evidence="17">
    <location>
        <begin position="566"/>
        <end position="666"/>
    </location>
</feature>
<dbReference type="GO" id="GO:0045296">
    <property type="term" value="F:cadherin binding"/>
    <property type="evidence" value="ECO:0007669"/>
    <property type="project" value="TreeGrafter"/>
</dbReference>
<evidence type="ECO:0000256" key="13">
    <source>
        <dbReference type="ARBA" id="ARBA00083691"/>
    </source>
</evidence>
<feature type="signal peptide" evidence="16">
    <location>
        <begin position="1"/>
        <end position="24"/>
    </location>
</feature>
<dbReference type="FunFam" id="2.60.40.60:FF:000011">
    <property type="entry name" value="Cadherin 1"/>
    <property type="match status" value="1"/>
</dbReference>
<evidence type="ECO:0000256" key="7">
    <source>
        <dbReference type="ARBA" id="ARBA00022837"/>
    </source>
</evidence>
<sequence length="835" mass="93830">MFKLYGPPLFFLFVLHMIVCQDLSGPLQDSTFSVQEGNKPGVQYLYRFTFEPPVASLRLTGEKEGIMDILPKDGILYLNGSVDWEKKKVYKLQVEGLDANRVIVKGPYSITVNVEDVNDNPPQFDQEKYYGVVRQNSRAGKPFMYVTAHDRDDPNTPHGQLIYSIFHHFPSPYPEMLFQIDNVTGAISTSLTGASKLNPQDVNTFLLDISVQDMAGQSANFFRTNVDVNVTVLENLWKAPPPLKITENSTEPHPIIIAQVQWNEPGAIYEIVKKEKPPNKLPFTVNQDGNIYVTEPLDREEREIYSFFVAAKDEEGGWLAHPVAVSVTVQDINDNPPVCDKALATFEVQENERVGNDIGILKASDRDEQGTLNSRLKYRIVEQSPQVPLGNMFRIEFETGKLQLFRSALNRQVASNYSVKVEVADPAFKTLCNVEINVIDINDQIPVFEKSDYGSFTLPEDRPVGTILLEIQATDADEPFTGSSQIIYTITKGDPNNTFLIETDLKTNKGYVKINKVLDFETSPVYNLTISATNPEPLVPGVQYNSSSIAYWRVSVSDVKEAPVFRQLVYIASILENAPVGTEVVIPSAFDPEGDRIRYSLKNDHRKWLMIRPEDGTVYVAAPMDRETERTYIVQIVATEETNEARSSSAQVIIHLKDVNDNPPALPKDYSLFFCHPLQGNEEGKQIQVIDPDEHSHYQRFIYTLMGGSAMKHDWNLTKMEGKHAYISPKNRNLEAKIYEIPIQINDNGKPPRTGDVILKVKLCICGDDGECFRDVDRDNTFPTVATAVGILVGVLVVIGIILGAVFFHLKHKKQKEQKANPVTALNPSELRNLT</sequence>
<dbReference type="KEGG" id="emc:129334102"/>
<protein>
    <recommendedName>
        <fullName evidence="12">Cadherin-17</fullName>
    </recommendedName>
    <alternativeName>
        <fullName evidence="13">Liver-intestine cadherin</fullName>
    </alternativeName>
</protein>
<evidence type="ECO:0000256" key="9">
    <source>
        <dbReference type="ARBA" id="ARBA00022989"/>
    </source>
</evidence>
<evidence type="ECO:0000256" key="4">
    <source>
        <dbReference type="ARBA" id="ARBA00022723"/>
    </source>
</evidence>
<dbReference type="PANTHER" id="PTHR24027">
    <property type="entry name" value="CADHERIN-23"/>
    <property type="match status" value="1"/>
</dbReference>
<dbReference type="FunFam" id="2.60.40.60:FF:000163">
    <property type="entry name" value="Cadherin 17"/>
    <property type="match status" value="1"/>
</dbReference>
<dbReference type="AlphaFoldDB" id="A0AA97L4Q6"/>
<dbReference type="InterPro" id="IPR020894">
    <property type="entry name" value="Cadherin_CS"/>
</dbReference>
<dbReference type="InterPro" id="IPR039808">
    <property type="entry name" value="Cadherin"/>
</dbReference>
<evidence type="ECO:0000256" key="10">
    <source>
        <dbReference type="ARBA" id="ARBA00023136"/>
    </source>
</evidence>
<dbReference type="GO" id="GO:0005509">
    <property type="term" value="F:calcium ion binding"/>
    <property type="evidence" value="ECO:0007669"/>
    <property type="project" value="UniProtKB-UniRule"/>
</dbReference>
<evidence type="ECO:0000256" key="16">
    <source>
        <dbReference type="SAM" id="SignalP"/>
    </source>
</evidence>
<keyword evidence="9 15" id="KW-1133">Transmembrane helix</keyword>
<evidence type="ECO:0000259" key="17">
    <source>
        <dbReference type="PROSITE" id="PS50268"/>
    </source>
</evidence>
<gene>
    <name evidence="19" type="primary">CDH17</name>
</gene>
<evidence type="ECO:0000256" key="15">
    <source>
        <dbReference type="SAM" id="Phobius"/>
    </source>
</evidence>
<evidence type="ECO:0000256" key="12">
    <source>
        <dbReference type="ARBA" id="ARBA00069590"/>
    </source>
</evidence>
<evidence type="ECO:0000256" key="11">
    <source>
        <dbReference type="ARBA" id="ARBA00023180"/>
    </source>
</evidence>
<dbReference type="CDD" id="cd11304">
    <property type="entry name" value="Cadherin_repeat"/>
    <property type="match status" value="6"/>
</dbReference>
<keyword evidence="7 14" id="KW-0106">Calcium</keyword>
<dbReference type="PANTHER" id="PTHR24027:SF419">
    <property type="entry name" value="CADHERIN-17"/>
    <property type="match status" value="1"/>
</dbReference>
<feature type="chain" id="PRO_5041710605" description="Cadherin-17" evidence="16">
    <location>
        <begin position="25"/>
        <end position="835"/>
    </location>
</feature>
<dbReference type="GO" id="GO:0007043">
    <property type="term" value="P:cell-cell junction assembly"/>
    <property type="evidence" value="ECO:0007669"/>
    <property type="project" value="TreeGrafter"/>
</dbReference>
<dbReference type="GO" id="GO:0007156">
    <property type="term" value="P:homophilic cell adhesion via plasma membrane adhesion molecules"/>
    <property type="evidence" value="ECO:0007669"/>
    <property type="project" value="InterPro"/>
</dbReference>
<name>A0AA97L4Q6_EUBMA</name>
<keyword evidence="8" id="KW-0130">Cell adhesion</keyword>
<feature type="domain" description="Cadherin" evidence="17">
    <location>
        <begin position="450"/>
        <end position="565"/>
    </location>
</feature>
<dbReference type="PROSITE" id="PS50268">
    <property type="entry name" value="CADHERIN_2"/>
    <property type="match status" value="6"/>
</dbReference>
<dbReference type="PROSITE" id="PS00232">
    <property type="entry name" value="CADHERIN_1"/>
    <property type="match status" value="3"/>
</dbReference>
<dbReference type="GO" id="GO:0008013">
    <property type="term" value="F:beta-catenin binding"/>
    <property type="evidence" value="ECO:0007669"/>
    <property type="project" value="TreeGrafter"/>
</dbReference>